<evidence type="ECO:0000313" key="1">
    <source>
        <dbReference type="EMBL" id="MBC2373719.1"/>
    </source>
</evidence>
<gene>
    <name evidence="1" type="ORF">HBP98_17035</name>
</gene>
<dbReference type="AlphaFoldDB" id="A0A7X1DSU4"/>
<name>A0A7X1DSU4_9LIST</name>
<sequence length="98" mass="11646">MEFLITVGNKKPFYMELDVDREVKEVRKGIKKWLHEKQGVGKRLLIKRSVKKKKAIWITYKIPEDATIEVVSVTQYRNTSTCIVVKEEQRREIEKLII</sequence>
<evidence type="ECO:0000313" key="2">
    <source>
        <dbReference type="Proteomes" id="UP000546244"/>
    </source>
</evidence>
<proteinExistence type="predicted"/>
<comment type="caution">
    <text evidence="1">The sequence shown here is derived from an EMBL/GenBank/DDBJ whole genome shotgun (WGS) entry which is preliminary data.</text>
</comment>
<accession>A0A7X1DSU4</accession>
<dbReference type="Proteomes" id="UP000546244">
    <property type="component" value="Unassembled WGS sequence"/>
</dbReference>
<organism evidence="1 2">
    <name type="scientific">Listeria booriae</name>
    <dbReference type="NCBI Taxonomy" id="1552123"/>
    <lineage>
        <taxon>Bacteria</taxon>
        <taxon>Bacillati</taxon>
        <taxon>Bacillota</taxon>
        <taxon>Bacilli</taxon>
        <taxon>Bacillales</taxon>
        <taxon>Listeriaceae</taxon>
        <taxon>Listeria</taxon>
    </lineage>
</organism>
<dbReference type="EMBL" id="JAARMV010000008">
    <property type="protein sequence ID" value="MBC2373719.1"/>
    <property type="molecule type" value="Genomic_DNA"/>
</dbReference>
<dbReference type="RefSeq" id="WP_185620095.1">
    <property type="nucleotide sequence ID" value="NZ_JAARMV010000008.1"/>
</dbReference>
<reference evidence="1 2" key="1">
    <citation type="submission" date="2020-03" db="EMBL/GenBank/DDBJ databases">
        <title>Soil Listeria distribution.</title>
        <authorList>
            <person name="Liao J."/>
            <person name="Wiedmann M."/>
        </authorList>
    </citation>
    <scope>NUCLEOTIDE SEQUENCE [LARGE SCALE GENOMIC DNA]</scope>
    <source>
        <strain evidence="1 2">FSL L7-1850</strain>
    </source>
</reference>
<protein>
    <submittedName>
        <fullName evidence="1">Uncharacterized protein</fullName>
    </submittedName>
</protein>